<sequence>MSILSKLFGGKPKPAAEPTLHNDYRIFPDPAQAQGGFQVQARIEKDIDGETKTHQMIRADKCQSMEEASETALLKAKMLIDQQGDSIFR</sequence>
<keyword evidence="3" id="KW-1185">Reference proteome</keyword>
<dbReference type="EMBL" id="CP078073">
    <property type="protein sequence ID" value="QXL85984.1"/>
    <property type="molecule type" value="Genomic_DNA"/>
</dbReference>
<accession>A0A975TSI2</accession>
<dbReference type="Pfam" id="PF10115">
    <property type="entry name" value="HlyU"/>
    <property type="match status" value="1"/>
</dbReference>
<evidence type="ECO:0000313" key="3">
    <source>
        <dbReference type="Proteomes" id="UP000693972"/>
    </source>
</evidence>
<dbReference type="EMBL" id="JAIMBW010000001">
    <property type="protein sequence ID" value="MBY4893252.1"/>
    <property type="molecule type" value="Genomic_DNA"/>
</dbReference>
<feature type="region of interest" description="Disordered" evidence="1">
    <location>
        <begin position="1"/>
        <end position="20"/>
    </location>
</feature>
<evidence type="ECO:0000313" key="2">
    <source>
        <dbReference type="EMBL" id="QXL85984.1"/>
    </source>
</evidence>
<dbReference type="AlphaFoldDB" id="A0A975TSI2"/>
<organism evidence="2">
    <name type="scientific">Gymnodinialimonas phycosphaerae</name>
    <dbReference type="NCBI Taxonomy" id="2841589"/>
    <lineage>
        <taxon>Bacteria</taxon>
        <taxon>Pseudomonadati</taxon>
        <taxon>Pseudomonadota</taxon>
        <taxon>Alphaproteobacteria</taxon>
        <taxon>Rhodobacterales</taxon>
        <taxon>Paracoccaceae</taxon>
        <taxon>Gymnodinialimonas</taxon>
    </lineage>
</organism>
<dbReference type="RefSeq" id="WP_257892951.1">
    <property type="nucleotide sequence ID" value="NZ_JAIMBW010000001.1"/>
</dbReference>
<name>A0A975TSI2_9RHOB</name>
<proteinExistence type="predicted"/>
<evidence type="ECO:0000256" key="1">
    <source>
        <dbReference type="SAM" id="MobiDB-lite"/>
    </source>
</evidence>
<evidence type="ECO:0008006" key="4">
    <source>
        <dbReference type="Google" id="ProtNLM"/>
    </source>
</evidence>
<dbReference type="InterPro" id="IPR018772">
    <property type="entry name" value="Transcription_activator_HlyU"/>
</dbReference>
<dbReference type="Proteomes" id="UP000693972">
    <property type="component" value="Unassembled WGS sequence"/>
</dbReference>
<reference evidence="2 3" key="1">
    <citation type="submission" date="2021-07" db="EMBL/GenBank/DDBJ databases">
        <title>Karlodiniumbacter phycospheric gen. nov., sp. nov., a phycosphere bacterium isolated from karlodinium veneficum.</title>
        <authorList>
            <person name="Peng Y."/>
            <person name="Jiang L."/>
            <person name="Lee J."/>
        </authorList>
    </citation>
    <scope>NUCLEOTIDE SEQUENCE</scope>
    <source>
        <strain evidence="2 3">N5</strain>
    </source>
</reference>
<gene>
    <name evidence="2" type="ORF">KUL25_10795</name>
</gene>
<protein>
    <recommendedName>
        <fullName evidence="4">Transcriptional activator HlyU</fullName>
    </recommendedName>
</protein>